<feature type="coiled-coil region" evidence="1">
    <location>
        <begin position="155"/>
        <end position="207"/>
    </location>
</feature>
<dbReference type="RefSeq" id="WP_137340718.1">
    <property type="nucleotide sequence ID" value="NZ_BSQH01000003.1"/>
</dbReference>
<keyword evidence="4" id="KW-1185">Reference proteome</keyword>
<organism evidence="3 4">
    <name type="scientific">Dyadobacter frigoris</name>
    <dbReference type="NCBI Taxonomy" id="2576211"/>
    <lineage>
        <taxon>Bacteria</taxon>
        <taxon>Pseudomonadati</taxon>
        <taxon>Bacteroidota</taxon>
        <taxon>Cytophagia</taxon>
        <taxon>Cytophagales</taxon>
        <taxon>Spirosomataceae</taxon>
        <taxon>Dyadobacter</taxon>
    </lineage>
</organism>
<protein>
    <submittedName>
        <fullName evidence="3">Uncharacterized protein</fullName>
    </submittedName>
</protein>
<evidence type="ECO:0000313" key="4">
    <source>
        <dbReference type="Proteomes" id="UP000304900"/>
    </source>
</evidence>
<comment type="caution">
    <text evidence="3">The sequence shown here is derived from an EMBL/GenBank/DDBJ whole genome shotgun (WGS) entry which is preliminary data.</text>
</comment>
<dbReference type="EMBL" id="SZVO01000006">
    <property type="protein sequence ID" value="TKT91571.1"/>
    <property type="molecule type" value="Genomic_DNA"/>
</dbReference>
<dbReference type="Proteomes" id="UP000304900">
    <property type="component" value="Unassembled WGS sequence"/>
</dbReference>
<reference evidence="3 4" key="1">
    <citation type="submission" date="2019-05" db="EMBL/GenBank/DDBJ databases">
        <title>Dyadobacter AR-3-8 sp. nov., isolated from arctic soil.</title>
        <authorList>
            <person name="Chaudhary D.K."/>
        </authorList>
    </citation>
    <scope>NUCLEOTIDE SEQUENCE [LARGE SCALE GENOMIC DNA]</scope>
    <source>
        <strain evidence="3 4">AR-3-8</strain>
    </source>
</reference>
<name>A0A4U6D5S1_9BACT</name>
<feature type="signal peptide" evidence="2">
    <location>
        <begin position="1"/>
        <end position="22"/>
    </location>
</feature>
<dbReference type="AlphaFoldDB" id="A0A4U6D5S1"/>
<feature type="chain" id="PRO_5020716826" evidence="2">
    <location>
        <begin position="23"/>
        <end position="212"/>
    </location>
</feature>
<keyword evidence="2" id="KW-0732">Signal</keyword>
<evidence type="ECO:0000256" key="2">
    <source>
        <dbReference type="SAM" id="SignalP"/>
    </source>
</evidence>
<proteinExistence type="predicted"/>
<keyword evidence="1" id="KW-0175">Coiled coil</keyword>
<evidence type="ECO:0000313" key="3">
    <source>
        <dbReference type="EMBL" id="TKT91571.1"/>
    </source>
</evidence>
<sequence>MKLQIRSVVLAAALFVTATLHAQTISPGKATIDKQEYLGLNLNQNISEKYLSKYWESYLEKFGKVKSKRSVYTIEKAAITSISTSPVLVTSQITSGKDLSQVFLALNINGQYITASTDDGYKSAEALLKDFADYALVREDARVADEVFTTSTKTYQKLQKDNDNTAKDIEKTEKKLTELKAELEKKKLEADNSLVDLQNKQKSLEAAKSKVK</sequence>
<accession>A0A4U6D5S1</accession>
<dbReference type="OrthoDB" id="948696at2"/>
<gene>
    <name evidence="3" type="ORF">FDK13_14480</name>
</gene>
<evidence type="ECO:0000256" key="1">
    <source>
        <dbReference type="SAM" id="Coils"/>
    </source>
</evidence>